<keyword evidence="9" id="KW-1185">Reference proteome</keyword>
<dbReference type="Gene3D" id="2.60.40.2580">
    <property type="match status" value="1"/>
</dbReference>
<feature type="chain" id="PRO_5001938726" evidence="5">
    <location>
        <begin position="19"/>
        <end position="423"/>
    </location>
</feature>
<dbReference type="HOGENOM" id="CLU_059924_0_0_10"/>
<feature type="signal peptide" evidence="5">
    <location>
        <begin position="1"/>
        <end position="18"/>
    </location>
</feature>
<dbReference type="InterPro" id="IPR029141">
    <property type="entry name" value="FimA_N"/>
</dbReference>
<dbReference type="Pfam" id="PF06321">
    <property type="entry name" value="P_gingi_FimA"/>
    <property type="match status" value="1"/>
</dbReference>
<gene>
    <name evidence="8" type="ORF">ING2E5B_1092</name>
</gene>
<evidence type="ECO:0000259" key="7">
    <source>
        <dbReference type="Pfam" id="PF22492"/>
    </source>
</evidence>
<accession>A0A098BYT5</accession>
<dbReference type="PROSITE" id="PS51257">
    <property type="entry name" value="PROKAR_LIPOPROTEIN"/>
    <property type="match status" value="1"/>
</dbReference>
<evidence type="ECO:0000256" key="2">
    <source>
        <dbReference type="ARBA" id="ARBA00006011"/>
    </source>
</evidence>
<evidence type="ECO:0000313" key="9">
    <source>
        <dbReference type="Proteomes" id="UP000032417"/>
    </source>
</evidence>
<sequence>MKIFKVLLVVAIALGMMACNNEQDVPEISGEKDASISIKVFPSSNSPGLRSVGDLSDEDATTSPGLFAESAIKQLEVWVFSGDVLTGYGTAAAAEVTNIEAIAGASTVVVVANAGIGIIASKEDLLDEVKELPAEGIADGLVMTAEPFDVILMAGNNYYGYTDAEFNAKEALDPSKKTHLADGKTALPLVRVNARVALVSATVNYSAVPATQKEVFDELKDVEVAMFNVPKETYLFGASLAKNADFQYGVQWPSPDFSYVGALPAVAAPNALLDEGPLTLPTTLHNLIENTNAPYFYVNENTSTVVGDKTATTPSQKMIIVLRAKPYKDGDPVASLTGLYTDDAGYTYYPVWVNKDGIANPSGVVGDGNVYRNTQYNVTLTINGLGRPSIDPVDKAFLDVKVEVKAWEVVNQNVVWGTPPVAP</sequence>
<keyword evidence="4" id="KW-0281">Fimbrium</keyword>
<dbReference type="STRING" id="1562970.ING2E5B_1092"/>
<feature type="domain" description="Major fimbrial subunit protein N-terminal" evidence="6">
    <location>
        <begin position="53"/>
        <end position="177"/>
    </location>
</feature>
<comment type="similarity">
    <text evidence="2">Belongs to the bacteroidetes fimbrillin superfamily. FimA/Mfa1 family.</text>
</comment>
<dbReference type="GO" id="GO:0009289">
    <property type="term" value="C:pilus"/>
    <property type="evidence" value="ECO:0007669"/>
    <property type="project" value="UniProtKB-SubCell"/>
</dbReference>
<dbReference type="InterPro" id="IPR053878">
    <property type="entry name" value="FimA_C"/>
</dbReference>
<name>A0A098BYT5_9BACT</name>
<feature type="domain" description="Major fimbrium subunit FimA C-terminal" evidence="7">
    <location>
        <begin position="210"/>
        <end position="407"/>
    </location>
</feature>
<evidence type="ECO:0000256" key="1">
    <source>
        <dbReference type="ARBA" id="ARBA00004561"/>
    </source>
</evidence>
<comment type="subcellular location">
    <subcellularLocation>
        <location evidence="1">Fimbrium</location>
    </subcellularLocation>
</comment>
<evidence type="ECO:0000256" key="4">
    <source>
        <dbReference type="ARBA" id="ARBA00023263"/>
    </source>
</evidence>
<evidence type="ECO:0000256" key="3">
    <source>
        <dbReference type="ARBA" id="ARBA00022729"/>
    </source>
</evidence>
<dbReference type="OrthoDB" id="1049870at2"/>
<dbReference type="Proteomes" id="UP000032417">
    <property type="component" value="Chromosome 1"/>
</dbReference>
<reference evidence="8 9" key="1">
    <citation type="submission" date="2014-08" db="EMBL/GenBank/DDBJ databases">
        <authorList>
            <person name="Wibberg D."/>
        </authorList>
    </citation>
    <scope>NUCLEOTIDE SEQUENCE [LARGE SCALE GENOMIC DNA]</scope>
    <source>
        <strain evidence="9">ING2-E5B</strain>
    </source>
</reference>
<evidence type="ECO:0000256" key="5">
    <source>
        <dbReference type="SAM" id="SignalP"/>
    </source>
</evidence>
<dbReference type="EMBL" id="LN515532">
    <property type="protein sequence ID" value="CEA15845.1"/>
    <property type="molecule type" value="Genomic_DNA"/>
</dbReference>
<protein>
    <submittedName>
        <fullName evidence="8">Putative secreted protein</fullName>
    </submittedName>
</protein>
<dbReference type="AlphaFoldDB" id="A0A098BYT5"/>
<dbReference type="Gene3D" id="2.60.40.3690">
    <property type="match status" value="1"/>
</dbReference>
<evidence type="ECO:0000313" key="8">
    <source>
        <dbReference type="EMBL" id="CEA15845.1"/>
    </source>
</evidence>
<keyword evidence="3 5" id="KW-0732">Signal</keyword>
<evidence type="ECO:0000259" key="6">
    <source>
        <dbReference type="Pfam" id="PF06321"/>
    </source>
</evidence>
<dbReference type="Pfam" id="PF22492">
    <property type="entry name" value="FimA4_C"/>
    <property type="match status" value="1"/>
</dbReference>
<proteinExistence type="inferred from homology"/>
<dbReference type="KEGG" id="pbt:ING2E5B_1092"/>
<organism evidence="8 9">
    <name type="scientific">Fermentimonas caenicola</name>
    <dbReference type="NCBI Taxonomy" id="1562970"/>
    <lineage>
        <taxon>Bacteria</taxon>
        <taxon>Pseudomonadati</taxon>
        <taxon>Bacteroidota</taxon>
        <taxon>Bacteroidia</taxon>
        <taxon>Bacteroidales</taxon>
        <taxon>Dysgonomonadaceae</taxon>
        <taxon>Fermentimonas</taxon>
    </lineage>
</organism>